<protein>
    <submittedName>
        <fullName evidence="1">Uncharacterized protein</fullName>
    </submittedName>
</protein>
<accession>A0A1C4D032</accession>
<evidence type="ECO:0000313" key="1">
    <source>
        <dbReference type="EMBL" id="SCC24611.1"/>
    </source>
</evidence>
<sequence length="151" mass="17258">MIKTCINISALLIKQVEKVKIFTLLLTIGTLTPVVTNANNRDELKVLSIEKEILVEMDKDDYLYDLCNKWKLSKKDITRFFLTAQKSINSTQIDSFDLYNCEIQGELLVNGIKKEYQINLGGLAAIRERGGEEIEFGCSKGECLKYVYYES</sequence>
<keyword evidence="2" id="KW-1185">Reference proteome</keyword>
<evidence type="ECO:0000313" key="2">
    <source>
        <dbReference type="Proteomes" id="UP000199698"/>
    </source>
</evidence>
<name>A0A1C4D032_9GAMM</name>
<reference evidence="2" key="1">
    <citation type="submission" date="2016-08" db="EMBL/GenBank/DDBJ databases">
        <authorList>
            <person name="Varghese N."/>
            <person name="Submissions Spin"/>
        </authorList>
    </citation>
    <scope>NUCLEOTIDE SEQUENCE [LARGE SCALE GENOMIC DNA]</scope>
    <source>
        <strain evidence="2">R-53144</strain>
    </source>
</reference>
<dbReference type="OrthoDB" id="9805918at2"/>
<dbReference type="AlphaFoldDB" id="A0A1C4D032"/>
<proteinExistence type="predicted"/>
<organism evidence="1 2">
    <name type="scientific">Gilliamella intestini</name>
    <dbReference type="NCBI Taxonomy" id="1798183"/>
    <lineage>
        <taxon>Bacteria</taxon>
        <taxon>Pseudomonadati</taxon>
        <taxon>Pseudomonadota</taxon>
        <taxon>Gammaproteobacteria</taxon>
        <taxon>Orbales</taxon>
        <taxon>Orbaceae</taxon>
        <taxon>Gilliamella</taxon>
    </lineage>
</organism>
<dbReference type="EMBL" id="FMBA01000055">
    <property type="protein sequence ID" value="SCC24611.1"/>
    <property type="molecule type" value="Genomic_DNA"/>
</dbReference>
<dbReference type="STRING" id="1798183.GA0061080_10552"/>
<gene>
    <name evidence="1" type="ORF">GA0061080_10552</name>
</gene>
<dbReference type="RefSeq" id="WP_091125289.1">
    <property type="nucleotide sequence ID" value="NZ_FMBA01000055.1"/>
</dbReference>
<dbReference type="Proteomes" id="UP000199698">
    <property type="component" value="Unassembled WGS sequence"/>
</dbReference>